<keyword evidence="2" id="KW-0812">Transmembrane</keyword>
<accession>A0ABP3EW80</accession>
<keyword evidence="2" id="KW-1133">Transmembrane helix</keyword>
<name>A0ABP3EW80_9ACTN</name>
<evidence type="ECO:0000313" key="3">
    <source>
        <dbReference type="EMBL" id="GAA0280103.1"/>
    </source>
</evidence>
<evidence type="ECO:0000256" key="2">
    <source>
        <dbReference type="SAM" id="Phobius"/>
    </source>
</evidence>
<comment type="caution">
    <text evidence="3">The sequence shown here is derived from an EMBL/GenBank/DDBJ whole genome shotgun (WGS) entry which is preliminary data.</text>
</comment>
<feature type="region of interest" description="Disordered" evidence="1">
    <location>
        <begin position="67"/>
        <end position="96"/>
    </location>
</feature>
<sequence length="245" mass="26141">MSTDPLETKFAAFRATTTLSGPGAPEARATVRRQRRRAVVVGAAALVLVILGAGAAIAGIGHEPQRLVPAEAPSSPSPSSPAPPPTDDPRRYLSDDGAALPDARIDLRTKTFSTCSGPQLQFHDGHAVGLYQGAPTRYEFPPDRGGGLTADLDGDGNREYLVTIRCAATSRPVDQIFVLRGDPTTGDFTAIAGIHGDAVIEGEQRYTRPTMEIDGDTVTIEHPADGEPGVWRWRYQDGDMVRVSR</sequence>
<evidence type="ECO:0000313" key="4">
    <source>
        <dbReference type="Proteomes" id="UP001500967"/>
    </source>
</evidence>
<keyword evidence="4" id="KW-1185">Reference proteome</keyword>
<evidence type="ECO:0000256" key="1">
    <source>
        <dbReference type="SAM" id="MobiDB-lite"/>
    </source>
</evidence>
<feature type="compositionally biased region" description="Pro residues" evidence="1">
    <location>
        <begin position="75"/>
        <end position="86"/>
    </location>
</feature>
<keyword evidence="2" id="KW-0472">Membrane</keyword>
<dbReference type="RefSeq" id="WP_344654175.1">
    <property type="nucleotide sequence ID" value="NZ_BAAAGX010000042.1"/>
</dbReference>
<protein>
    <submittedName>
        <fullName evidence="3">Uncharacterized protein</fullName>
    </submittedName>
</protein>
<feature type="transmembrane region" description="Helical" evidence="2">
    <location>
        <begin position="38"/>
        <end position="60"/>
    </location>
</feature>
<reference evidence="4" key="1">
    <citation type="journal article" date="2019" name="Int. J. Syst. Evol. Microbiol.">
        <title>The Global Catalogue of Microorganisms (GCM) 10K type strain sequencing project: providing services to taxonomists for standard genome sequencing and annotation.</title>
        <authorList>
            <consortium name="The Broad Institute Genomics Platform"/>
            <consortium name="The Broad Institute Genome Sequencing Center for Infectious Disease"/>
            <person name="Wu L."/>
            <person name="Ma J."/>
        </authorList>
    </citation>
    <scope>NUCLEOTIDE SEQUENCE [LARGE SCALE GENOMIC DNA]</scope>
    <source>
        <strain evidence="4">JCM 10425</strain>
    </source>
</reference>
<organism evidence="3 4">
    <name type="scientific">Cryptosporangium japonicum</name>
    <dbReference type="NCBI Taxonomy" id="80872"/>
    <lineage>
        <taxon>Bacteria</taxon>
        <taxon>Bacillati</taxon>
        <taxon>Actinomycetota</taxon>
        <taxon>Actinomycetes</taxon>
        <taxon>Cryptosporangiales</taxon>
        <taxon>Cryptosporangiaceae</taxon>
        <taxon>Cryptosporangium</taxon>
    </lineage>
</organism>
<dbReference type="EMBL" id="BAAAGX010000042">
    <property type="protein sequence ID" value="GAA0280103.1"/>
    <property type="molecule type" value="Genomic_DNA"/>
</dbReference>
<gene>
    <name evidence="3" type="ORF">GCM10009539_80030</name>
</gene>
<proteinExistence type="predicted"/>
<dbReference type="Proteomes" id="UP001500967">
    <property type="component" value="Unassembled WGS sequence"/>
</dbReference>